<evidence type="ECO:0000313" key="8">
    <source>
        <dbReference type="EMBL" id="GBF97280.1"/>
    </source>
</evidence>
<dbReference type="EC" id="3.2.2.-" evidence="6"/>
<evidence type="ECO:0000256" key="1">
    <source>
        <dbReference type="ARBA" id="ARBA00022801"/>
    </source>
</evidence>
<evidence type="ECO:0000256" key="4">
    <source>
        <dbReference type="ARBA" id="ARBA00035393"/>
    </source>
</evidence>
<dbReference type="Proteomes" id="UP000247498">
    <property type="component" value="Unassembled WGS sequence"/>
</dbReference>
<organism evidence="8 9">
    <name type="scientific">Raphidocelis subcapitata</name>
    <dbReference type="NCBI Taxonomy" id="307507"/>
    <lineage>
        <taxon>Eukaryota</taxon>
        <taxon>Viridiplantae</taxon>
        <taxon>Chlorophyta</taxon>
        <taxon>core chlorophytes</taxon>
        <taxon>Chlorophyceae</taxon>
        <taxon>CS clade</taxon>
        <taxon>Sphaeropleales</taxon>
        <taxon>Selenastraceae</taxon>
        <taxon>Raphidocelis</taxon>
    </lineage>
</organism>
<dbReference type="PANTHER" id="PTHR21314">
    <property type="entry name" value="QUEUOSINE 5'-PHOSPHATE N-GLYCOSYLASE_HYDROLASE-RELATED"/>
    <property type="match status" value="1"/>
</dbReference>
<dbReference type="PANTHER" id="PTHR21314:SF0">
    <property type="entry name" value="QUEUOSINE 5'-PHOSPHATE N-GLYCOSYLASE_HYDROLASE"/>
    <property type="match status" value="1"/>
</dbReference>
<dbReference type="GO" id="GO:0006400">
    <property type="term" value="P:tRNA modification"/>
    <property type="evidence" value="ECO:0007669"/>
    <property type="project" value="TreeGrafter"/>
</dbReference>
<protein>
    <recommendedName>
        <fullName evidence="3 6">Queuosine 5'-phosphate N-glycosylase/hydrolase</fullName>
        <ecNumber evidence="6">3.2.2.-</ecNumber>
    </recommendedName>
    <alternativeName>
        <fullName evidence="4 6">Queuosine-nucleotide N-glycosylase/hydrolase</fullName>
    </alternativeName>
</protein>
<gene>
    <name evidence="8" type="ORF">Rsub_09971</name>
</gene>
<proteinExistence type="inferred from homology"/>
<comment type="similarity">
    <text evidence="2 6">Belongs to the QNG1 protein family.</text>
</comment>
<dbReference type="OrthoDB" id="416777at2759"/>
<evidence type="ECO:0000256" key="5">
    <source>
        <dbReference type="ARBA" id="ARBA00048204"/>
    </source>
</evidence>
<keyword evidence="1 6" id="KW-0378">Hydrolase</keyword>
<evidence type="ECO:0000256" key="6">
    <source>
        <dbReference type="RuleBase" id="RU365002"/>
    </source>
</evidence>
<dbReference type="GO" id="GO:0016787">
    <property type="term" value="F:hydrolase activity"/>
    <property type="evidence" value="ECO:0007669"/>
    <property type="project" value="UniProtKB-KW"/>
</dbReference>
<name>A0A2V0PH79_9CHLO</name>
<comment type="caution">
    <text evidence="8">The sequence shown here is derived from an EMBL/GenBank/DDBJ whole genome shotgun (WGS) entry which is preliminary data.</text>
</comment>
<feature type="region of interest" description="Disordered" evidence="7">
    <location>
        <begin position="296"/>
        <end position="339"/>
    </location>
</feature>
<dbReference type="InParanoid" id="A0A2V0PH79"/>
<feature type="compositionally biased region" description="Gly residues" evidence="7">
    <location>
        <begin position="300"/>
        <end position="313"/>
    </location>
</feature>
<evidence type="ECO:0000256" key="2">
    <source>
        <dbReference type="ARBA" id="ARBA00035119"/>
    </source>
</evidence>
<evidence type="ECO:0000256" key="3">
    <source>
        <dbReference type="ARBA" id="ARBA00035306"/>
    </source>
</evidence>
<dbReference type="AlphaFoldDB" id="A0A2V0PH79"/>
<dbReference type="InterPro" id="IPR019438">
    <property type="entry name" value="Q_salvage"/>
</dbReference>
<dbReference type="Pfam" id="PF10343">
    <property type="entry name" value="Q_salvage"/>
    <property type="match status" value="1"/>
</dbReference>
<feature type="compositionally biased region" description="Gly residues" evidence="7">
    <location>
        <begin position="320"/>
        <end position="334"/>
    </location>
</feature>
<keyword evidence="9" id="KW-1185">Reference proteome</keyword>
<accession>A0A2V0PH79</accession>
<evidence type="ECO:0000256" key="7">
    <source>
        <dbReference type="SAM" id="MobiDB-lite"/>
    </source>
</evidence>
<reference evidence="8 9" key="1">
    <citation type="journal article" date="2018" name="Sci. Rep.">
        <title>Raphidocelis subcapitata (=Pseudokirchneriella subcapitata) provides an insight into genome evolution and environmental adaptations in the Sphaeropleales.</title>
        <authorList>
            <person name="Suzuki S."/>
            <person name="Yamaguchi H."/>
            <person name="Nakajima N."/>
            <person name="Kawachi M."/>
        </authorList>
    </citation>
    <scope>NUCLEOTIDE SEQUENCE [LARGE SCALE GENOMIC DNA]</scope>
    <source>
        <strain evidence="8 9">NIES-35</strain>
    </source>
</reference>
<comment type="catalytic activity">
    <reaction evidence="5 6">
        <text>queuosine 5'-phosphate + H2O = queuine + D-ribose 5-phosphate</text>
        <dbReference type="Rhea" id="RHEA:75387"/>
        <dbReference type="ChEBI" id="CHEBI:15377"/>
        <dbReference type="ChEBI" id="CHEBI:17433"/>
        <dbReference type="ChEBI" id="CHEBI:78346"/>
        <dbReference type="ChEBI" id="CHEBI:194371"/>
    </reaction>
    <physiologicalReaction direction="left-to-right" evidence="5 6">
        <dbReference type="Rhea" id="RHEA:75388"/>
    </physiologicalReaction>
</comment>
<sequence length="373" mass="39184">MPHGHTPLPVLESCDYIVEKAKHVSIDADALQSAARELLHDLPSARRGAADGWDRELHFFDGGPHTLQYLLVLDALNFCFWPDGEFEYEHLAGGLKASLLEDPACLDAERLASIDGAGVRRLLRWGRDLPLQEERARLLREVGSGLAAHFGGRAAALVGAARGSAAALVALVTAHFPGFRDHAVYGGRQVFFYKRAQIFAADVYGAFGGRGLGAFADAAALSCFADYRVPVVLRKLGVIKYAPALAAKVEASEQLPAGGEEECEIRAATVTAVERLRAAAEALEAEARAAAARKQAAKGEGAGEGEGGGGGGEAGEEGGSEGAGAGGAGDGDSGGGEEAEPLLSIHVDWWLWGRGEAARAEDPPHHRTLTIYY</sequence>
<dbReference type="EMBL" id="BDRX01000095">
    <property type="protein sequence ID" value="GBF97280.1"/>
    <property type="molecule type" value="Genomic_DNA"/>
</dbReference>
<dbReference type="STRING" id="307507.A0A2V0PH79"/>
<evidence type="ECO:0000313" key="9">
    <source>
        <dbReference type="Proteomes" id="UP000247498"/>
    </source>
</evidence>
<comment type="function">
    <text evidence="6">Catalyzes the hydrolysis of queuosine 5'-phosphate, releasing the nucleobase queuine (q). Is required for salvage of queuine from exogenous queuosine (Q) that is imported and then converted to queuosine 5'-phosphate intracellularly.</text>
</comment>